<feature type="transmembrane region" description="Helical" evidence="1">
    <location>
        <begin position="2779"/>
        <end position="2799"/>
    </location>
</feature>
<proteinExistence type="predicted"/>
<keyword evidence="3" id="KW-1185">Reference proteome</keyword>
<feature type="transmembrane region" description="Helical" evidence="1">
    <location>
        <begin position="2899"/>
        <end position="2917"/>
    </location>
</feature>
<feature type="transmembrane region" description="Helical" evidence="1">
    <location>
        <begin position="2824"/>
        <end position="2846"/>
    </location>
</feature>
<reference evidence="2" key="1">
    <citation type="submission" date="2021-01" db="EMBL/GenBank/DDBJ databases">
        <authorList>
            <consortium name="Genoscope - CEA"/>
            <person name="William W."/>
        </authorList>
    </citation>
    <scope>NUCLEOTIDE SEQUENCE</scope>
</reference>
<sequence>MYFQVVIIFAIYFHLGISNCVFDIITTPDTEQRIIQSDLTNFGTKSHGWGVWTKYEPGYGNPEQLSQTISNMHVLTEKYTERIILSYFIEVDREKLIFSHRLLIQHGGVLQIRELKVDTATVNKKWVFFYFCFKEALKSFSTFLYVENDTFHVSMSAGGPYDVDDLLKEYYLGQTIKLINPFDESINYNLCVFIGLISDIDLRFGESSYYGDIYSFLDNIESTECVRKFECLGQNKIISFENAIFNDKSARILTNLKYENSRFLISGWVRVTQVPQYQQRKLTLFRMSLMKKYQDDMYYGDKALLWQYLLNSDQPDLSGLIVTTYHENNPFIPYTTNYNDMISYLSSFYSKAVTEWHWFIYEEGRSGINNIQSTIYWGNGGSNKRTDVIQLQKIHLLETSFYMTLGGDMFYYFDGQIQQMEFQYCHNSDIEYFISMEISCIIECHYSCLSCFGPSETHCITCPDEESTNRVYNPGQSSCGCRASYLENENTQCVKSLQYFQDITILESEDSDSFACGLGQFYIQFGQVTYCADCPGNKEPDFINKRKLLCVDCMNQQKTWYSNPICTEDYEQLIQSSTSAYQKQARKPIEYEYFLINFNSNMDKIEIELCQGCLGETTANSDYIVRLNFEKEIKVKCKTCYQIINGECIYINSNCDSCDSDQCISCSQGYTLYQNYCYKCPTICPQDCIYNGLKLGCLKCEIGYYLDTVNNECLQCGANCIICQPGIPIDGDFIQMQCFKCIDNKEFFIDADHINCKPKTMPHCIYQYQEFYHRSVIQNDTHKFNFQTSWDFNFSKPSSYYQDRCALCEKGYLYNFYEYDWGKDKCMLESEITDIEIPKFNSLQIAPEPEDDHFQIMLFHELSSSLGQIVRFIMSLGDYMTATVDEKVFNVTVMCNIDRKVKKSLDATPQYEKDLLSECSKRNCRYCIKNYVWFNEYCMLCNQGYYAEFHSGQCYLCQAKLHCKTCQMQHKVYKDGWKWEIRAYYRARTCAEYCFSNFNFKCATTNVDDYEVYCTSCEEGYELYNEKCIPKCSCSKCIIQNDLYVCVECPSSLINTNQPIQTLINNQCTDCPANCVLCRELNYDEIRQINPYFNPEYSQLTIYSKSCIKGYEPDKTLMKFQYIYRDPILNTQILCQQYQKCFQYLEQQYTIYCSQNAYDYDLDFSIDKNAFRYKNMALSHLFSETHFSIESEKLFDELNKKSIKSAKYVLNFKYYNDEPCIIPPNAVIFSNLRRNVFTLQYLEIVLNGDIKKKTFIQGALYLQDFTKITIKNFLIIKSSKQSSIDISQLLNRVSLNLEDFIIQDSDIYKFQILIQDPKNIYINNFSIINSKIFDTKGIIAYSFTKTITDRFKFQANNITLQNSSFYNTQVILQILQDNCNNQLHEITQIKSFQNKFILSSLFETYFPLSKRESSFIIKGFSVNRDTLTQSGYAILYGALNVLLQDFTIENSVIYEGTKLFQLPLFVIKNFYFIGNRLQGYDNRVITNLINIVYSDLDSVSKNVLSFDNIEFQNNQYVSSKCFIEIIQSSNFRFLEIIITNFSLINNDMILQKASKQSAITLENSTIYLDITQLEMNNVLIKRNLSLPEFTIKNVKNVIINQFTGQLIKQFKILHPSKSCLFSVDEARQTTMLFFFNILNLEMSNFIIQNLTTINLPLILIKSIEKQNKRQQEKITLLNCKFTENILLITKTSEQLGVLAIISEQEQTIVFSNIHSENNIQHSYIEDISFISSSTILLITPYSTVEMITNGENSNLILIVKSVSLIDSQFLNQNNIVFQSFSQHLNWGFSYDDQVQLEDLYESFPIYSKGGAGYIKGSEIFLDNLYVNNTQALFGGGFYLIPQSLGSLKLMNSQFVNCNTITKNSEKSQGGTLYIDSSQSQLDLLIHNITITNSFSRNEGGCIYIEPSRIKSSIKFQDFSIQNIYSLMTPFLKIPVSFTSSSLLLFIQFSNVQITNSYSGYLRYLEEIVDLKPIEVQNQKNNYLISIDQGNVTMQNCIYRNIFNYGFLNCLGCESIIFTNVDIKNFTMLSEAIINIILNKKFSSKITLNEVSVEKVIEFHGFVEIPKEKLEVLLNSVYKCSQNLEIPENIDVFYTIQRKEIISLNNFYRIINGRQQLITIFNIDQVSMLHYLLFQTFKMEQNYCSGCQSSIFQITNIDKSDSINLIYIADSTFKNNTCGQFGCVVMSSLDSKSIQIQNKNRILQSDQIIGNINTEVIILNSVFIENKATYGGALLISKINTLINNCIFNQNTAIQSGGAIFYQHYDGSKLHLYNSLITHNSANVGGGLYLGKYQLNDPKILNNYLRNNKAQKFGDNLVENPSQLTIQIEHQLLWTKRIINNNQQVLDQIIFNNYTIGPNTYNYIMVPSGQIVSAYKFYDEITQSFINYNFSLRIIPLNKQYDRIKNLTGSQCLIRSRQIIDSKSGEYNSSLINLKSVLFNETSQDYNLDSLIVYFNPDLNLNGYLQLEISCNSVSIGLYSQDPPYYLTSFQTNYSLIFDMQTFPCQRGEYKKHDGTCVLCDAQFDQYNIQAGEQCQIKNQLIMDEVNAARVKLKPFYWRPYEYSHTIEYCQNLPENCIGGWNPGNDLCISAHIGALCEQCDIYDIRGNGKYSLSSLYKCGSCENIGDNTIKIVLMSFWTMISILISVKGTVDAANKIDFENKLSKLKIFAKNPKVGFGGVLIKVLTNYLQIVGAISTFQLQLPSVIQSSIRSVSNPVESMSFSLDCFLISISNIDIIYFRMIWALIMPILYIISFLLLYTIWILISPTKANKSAITTSAIYLFTYLQPTLLGGFISLLSFRKISDIYWIQGNVAYRYDTQSHFNWMITFILPSTLCLALVIPIYMFLSLYQKRNKLTDSETRKIWGYLYNEYSQQAYFWEIVKILEKGFMIVFLTFYEDLIIIKAAMIFIITFIYSILTKKFRPYKLSYLNIIDEISTLVCETSIVLGMTLYSASSSDNQEIIWPFYIILVSINITFIMIILWEIVLAYLEDQQENIDKIREKINKKFPTLQQKNWLFSRLLTNRGEQQQRVRDRFQKIRQYLMKIVRANPGRYNIPSIQQCNNKPIEQNQDENIIQFVAYLNLPFDSNKRETQNNIDQISKTKVYPEFLDIVRIDQLQQQDQQNSDNQ</sequence>
<evidence type="ECO:0000313" key="3">
    <source>
        <dbReference type="Proteomes" id="UP000689195"/>
    </source>
</evidence>
<dbReference type="Proteomes" id="UP000689195">
    <property type="component" value="Unassembled WGS sequence"/>
</dbReference>
<comment type="caution">
    <text evidence="2">The sequence shown here is derived from an EMBL/GenBank/DDBJ whole genome shotgun (WGS) entry which is preliminary data.</text>
</comment>
<feature type="transmembrane region" description="Helical" evidence="1">
    <location>
        <begin position="2744"/>
        <end position="2764"/>
    </location>
</feature>
<organism evidence="2 3">
    <name type="scientific">Paramecium pentaurelia</name>
    <dbReference type="NCBI Taxonomy" id="43138"/>
    <lineage>
        <taxon>Eukaryota</taxon>
        <taxon>Sar</taxon>
        <taxon>Alveolata</taxon>
        <taxon>Ciliophora</taxon>
        <taxon>Intramacronucleata</taxon>
        <taxon>Oligohymenophorea</taxon>
        <taxon>Peniculida</taxon>
        <taxon>Parameciidae</taxon>
        <taxon>Paramecium</taxon>
    </lineage>
</organism>
<protein>
    <submittedName>
        <fullName evidence="2">Uncharacterized protein</fullName>
    </submittedName>
</protein>
<dbReference type="PANTHER" id="PTHR11319">
    <property type="entry name" value="G PROTEIN-COUPLED RECEPTOR-RELATED"/>
    <property type="match status" value="1"/>
</dbReference>
<evidence type="ECO:0000256" key="1">
    <source>
        <dbReference type="SAM" id="Phobius"/>
    </source>
</evidence>
<accession>A0A8S1X8B6</accession>
<dbReference type="PANTHER" id="PTHR11319:SF35">
    <property type="entry name" value="OUTER MEMBRANE PROTEIN PMPC-RELATED"/>
    <property type="match status" value="1"/>
</dbReference>
<keyword evidence="1" id="KW-0812">Transmembrane</keyword>
<gene>
    <name evidence="2" type="ORF">PPENT_87.1.T1120156</name>
</gene>
<feature type="transmembrane region" description="Helical" evidence="1">
    <location>
        <begin position="2963"/>
        <end position="2989"/>
    </location>
</feature>
<keyword evidence="1" id="KW-1133">Transmembrane helix</keyword>
<dbReference type="CDD" id="cd00064">
    <property type="entry name" value="FU"/>
    <property type="match status" value="2"/>
</dbReference>
<dbReference type="OrthoDB" id="296301at2759"/>
<evidence type="ECO:0000313" key="2">
    <source>
        <dbReference type="EMBL" id="CAD8196486.1"/>
    </source>
</evidence>
<dbReference type="EMBL" id="CAJJDO010000112">
    <property type="protein sequence ID" value="CAD8196486.1"/>
    <property type="molecule type" value="Genomic_DNA"/>
</dbReference>
<dbReference type="InterPro" id="IPR006212">
    <property type="entry name" value="Furin_repeat"/>
</dbReference>
<name>A0A8S1X8B6_9CILI</name>
<keyword evidence="1" id="KW-0472">Membrane</keyword>